<organism evidence="1 2">
    <name type="scientific">Eleutherodactylus coqui</name>
    <name type="common">Puerto Rican coqui</name>
    <dbReference type="NCBI Taxonomy" id="57060"/>
    <lineage>
        <taxon>Eukaryota</taxon>
        <taxon>Metazoa</taxon>
        <taxon>Chordata</taxon>
        <taxon>Craniata</taxon>
        <taxon>Vertebrata</taxon>
        <taxon>Euteleostomi</taxon>
        <taxon>Amphibia</taxon>
        <taxon>Batrachia</taxon>
        <taxon>Anura</taxon>
        <taxon>Neobatrachia</taxon>
        <taxon>Hyloidea</taxon>
        <taxon>Eleutherodactylidae</taxon>
        <taxon>Eleutherodactylinae</taxon>
        <taxon>Eleutherodactylus</taxon>
        <taxon>Eleutherodactylus</taxon>
    </lineage>
</organism>
<keyword evidence="2" id="KW-1185">Reference proteome</keyword>
<dbReference type="AlphaFoldDB" id="A0A8J6KFK6"/>
<dbReference type="EMBL" id="WNTK01000002">
    <property type="protein sequence ID" value="KAG9489845.1"/>
    <property type="molecule type" value="Genomic_DNA"/>
</dbReference>
<name>A0A8J6KFK6_ELECQ</name>
<evidence type="ECO:0000313" key="1">
    <source>
        <dbReference type="EMBL" id="KAG9489845.1"/>
    </source>
</evidence>
<protein>
    <submittedName>
        <fullName evidence="1">Uncharacterized protein</fullName>
    </submittedName>
</protein>
<evidence type="ECO:0000313" key="2">
    <source>
        <dbReference type="Proteomes" id="UP000770717"/>
    </source>
</evidence>
<gene>
    <name evidence="1" type="ORF">GDO78_005654</name>
</gene>
<sequence length="105" mass="11715">MVSLSRRQTRDKNSITFHCCGATIITHLKPAQLMECFIMADSGSPVHYLVFADVMALTLLSSYLPSLTIGFCITEAVRCDKSFSSRLCFKGIQTHLPSLIIMLRD</sequence>
<reference evidence="1" key="1">
    <citation type="thesis" date="2020" institute="ProQuest LLC" country="789 East Eisenhower Parkway, Ann Arbor, MI, USA">
        <title>Comparative Genomics and Chromosome Evolution.</title>
        <authorList>
            <person name="Mudd A.B."/>
        </authorList>
    </citation>
    <scope>NUCLEOTIDE SEQUENCE</scope>
    <source>
        <strain evidence="1">HN-11 Male</strain>
        <tissue evidence="1">Kidney and liver</tissue>
    </source>
</reference>
<accession>A0A8J6KFK6</accession>
<comment type="caution">
    <text evidence="1">The sequence shown here is derived from an EMBL/GenBank/DDBJ whole genome shotgun (WGS) entry which is preliminary data.</text>
</comment>
<proteinExistence type="predicted"/>
<dbReference type="Proteomes" id="UP000770717">
    <property type="component" value="Unassembled WGS sequence"/>
</dbReference>